<dbReference type="EMBL" id="SNWH01000020">
    <property type="protein sequence ID" value="TDO02526.1"/>
    <property type="molecule type" value="Genomic_DNA"/>
</dbReference>
<proteinExistence type="predicted"/>
<dbReference type="RefSeq" id="WP_133484009.1">
    <property type="nucleotide sequence ID" value="NZ_SNWH01000020.1"/>
</dbReference>
<gene>
    <name evidence="2" type="ORF">DFO68_12033</name>
</gene>
<keyword evidence="3" id="KW-1185">Reference proteome</keyword>
<dbReference type="Gene3D" id="1.25.40.10">
    <property type="entry name" value="Tetratricopeptide repeat domain"/>
    <property type="match status" value="2"/>
</dbReference>
<evidence type="ECO:0000313" key="3">
    <source>
        <dbReference type="Proteomes" id="UP000295150"/>
    </source>
</evidence>
<comment type="caution">
    <text evidence="2">The sequence shown here is derived from an EMBL/GenBank/DDBJ whole genome shotgun (WGS) entry which is preliminary data.</text>
</comment>
<evidence type="ECO:0000313" key="2">
    <source>
        <dbReference type="EMBL" id="TDO02526.1"/>
    </source>
</evidence>
<dbReference type="OrthoDB" id="9151247at2"/>
<protein>
    <recommendedName>
        <fullName evidence="4">Tetratricopeptide repeat protein</fullName>
    </recommendedName>
</protein>
<reference evidence="2 3" key="1">
    <citation type="submission" date="2019-03" db="EMBL/GenBank/DDBJ databases">
        <title>Freshwater and sediment microbial communities from various areas in North America, analyzing microbe dynamics in response to fracking.</title>
        <authorList>
            <person name="Lamendella R."/>
        </authorList>
    </citation>
    <scope>NUCLEOTIDE SEQUENCE [LARGE SCALE GENOMIC DNA]</scope>
    <source>
        <strain evidence="2 3">1_TX</strain>
    </source>
</reference>
<dbReference type="AlphaFoldDB" id="A0A4R6H522"/>
<sequence>MSKKRNKRSAGNKPGPASLSSKALENAAQERLQQGRFREAIAHFKELLKREQREEWRQGLARAYEGRARDLAEKGMLKEALVMWENRHRLGAAAAPTHLAHTALLLRMGRVQEAVAIFNQAADTLPAGELAALRTQLAAFYLGGQAEVMQGLAPEDPVVLHGEAAQAALAAYCRGDDEALEQALSTIPFRSPYRDGVHILKALQRLPEQPTQAATLLARVPAESAFAPLRQAAELALVPEQQLASRLADVGKATRRFALTLRGWSPERQALFEEARKLGEHPPPKTLLHFLYRHRDKLGDDWVHERALRLLIDDAPQSLAWPREAGGRSLSQAEKVQVGAWQAERQHGDPWYTLKCWELLAQHLEAPHVPAPGSDQALRIALVLRRVDQTEDILAHATPSAEPDALDRAVAQYVERSLDYDPDAPQAYLRLIGYYLRGKELKAARRLLEPALARWPENLQVLTAALDTAVAGGAFKKAAGFARRILTVDPINKTARERLVKAHLAHARKQLRNARPDLARRELEQASAWDRANRFDIQLEIVDALITLATDAPTGASALREVNQRLGDGLAAGLSLALEAAAVGISPKALFADLGLSKPQPRGSEDLKACLAQLREHLDSGGKLPPEVTRYFEKVLKASAHFELSFQEMEAACETLRSCRWDAVRQAFAQAALKRWKDAPVFAFHAFEAKYKGAPWYASSTDIRRLERALEHAREKGDTRSTERLLNVLDSLRPTAFEDFPLPPEMGEELGPEALPMLINLMGLDRLLDMLGLSRDMKRQFKELERELGRPALIKMLGAMLSADPDDLPPFPAPRPRRRTESRGHAVEDDAPSDDDDPFNQPDLFT</sequence>
<dbReference type="InterPro" id="IPR011990">
    <property type="entry name" value="TPR-like_helical_dom_sf"/>
</dbReference>
<name>A0A4R6H522_9GAMM</name>
<dbReference type="SUPFAM" id="SSF48452">
    <property type="entry name" value="TPR-like"/>
    <property type="match status" value="2"/>
</dbReference>
<feature type="region of interest" description="Disordered" evidence="1">
    <location>
        <begin position="1"/>
        <end position="29"/>
    </location>
</feature>
<organism evidence="2 3">
    <name type="scientific">Halomonas ventosae</name>
    <dbReference type="NCBI Taxonomy" id="229007"/>
    <lineage>
        <taxon>Bacteria</taxon>
        <taxon>Pseudomonadati</taxon>
        <taxon>Pseudomonadota</taxon>
        <taxon>Gammaproteobacteria</taxon>
        <taxon>Oceanospirillales</taxon>
        <taxon>Halomonadaceae</taxon>
        <taxon>Halomonas</taxon>
    </lineage>
</organism>
<feature type="compositionally biased region" description="Basic and acidic residues" evidence="1">
    <location>
        <begin position="819"/>
        <end position="828"/>
    </location>
</feature>
<dbReference type="Proteomes" id="UP000295150">
    <property type="component" value="Unassembled WGS sequence"/>
</dbReference>
<feature type="compositionally biased region" description="Acidic residues" evidence="1">
    <location>
        <begin position="829"/>
        <end position="838"/>
    </location>
</feature>
<evidence type="ECO:0000256" key="1">
    <source>
        <dbReference type="SAM" id="MobiDB-lite"/>
    </source>
</evidence>
<feature type="compositionally biased region" description="Basic residues" evidence="1">
    <location>
        <begin position="1"/>
        <end position="10"/>
    </location>
</feature>
<accession>A0A4R6H522</accession>
<evidence type="ECO:0008006" key="4">
    <source>
        <dbReference type="Google" id="ProtNLM"/>
    </source>
</evidence>
<feature type="region of interest" description="Disordered" evidence="1">
    <location>
        <begin position="803"/>
        <end position="846"/>
    </location>
</feature>